<dbReference type="RefSeq" id="WP_089816612.1">
    <property type="nucleotide sequence ID" value="NZ_FOZK01000002.1"/>
</dbReference>
<feature type="transmembrane region" description="Helical" evidence="8">
    <location>
        <begin position="270"/>
        <end position="296"/>
    </location>
</feature>
<evidence type="ECO:0000256" key="6">
    <source>
        <dbReference type="ARBA" id="ARBA00022989"/>
    </source>
</evidence>
<comment type="subcellular location">
    <subcellularLocation>
        <location evidence="1">Cell membrane</location>
        <topology evidence="1">Multi-pass membrane protein</topology>
    </subcellularLocation>
</comment>
<evidence type="ECO:0000256" key="2">
    <source>
        <dbReference type="ARBA" id="ARBA00022475"/>
    </source>
</evidence>
<feature type="transmembrane region" description="Helical" evidence="8">
    <location>
        <begin position="350"/>
        <end position="368"/>
    </location>
</feature>
<dbReference type="GO" id="GO:0016763">
    <property type="term" value="F:pentosyltransferase activity"/>
    <property type="evidence" value="ECO:0007669"/>
    <property type="project" value="TreeGrafter"/>
</dbReference>
<evidence type="ECO:0000313" key="11">
    <source>
        <dbReference type="Proteomes" id="UP000199062"/>
    </source>
</evidence>
<evidence type="ECO:0000256" key="1">
    <source>
        <dbReference type="ARBA" id="ARBA00004651"/>
    </source>
</evidence>
<accession>A0A1I6L811</accession>
<keyword evidence="7 8" id="KW-0472">Membrane</keyword>
<keyword evidence="11" id="KW-1185">Reference proteome</keyword>
<evidence type="ECO:0000256" key="5">
    <source>
        <dbReference type="ARBA" id="ARBA00022692"/>
    </source>
</evidence>
<dbReference type="PANTHER" id="PTHR33908">
    <property type="entry name" value="MANNOSYLTRANSFERASE YKCB-RELATED"/>
    <property type="match status" value="1"/>
</dbReference>
<reference evidence="10 11" key="1">
    <citation type="submission" date="2016-10" db="EMBL/GenBank/DDBJ databases">
        <authorList>
            <person name="de Groot N.N."/>
        </authorList>
    </citation>
    <scope>NUCLEOTIDE SEQUENCE [LARGE SCALE GENOMIC DNA]</scope>
    <source>
        <strain evidence="10 11">CGMCC 1.10457</strain>
    </source>
</reference>
<evidence type="ECO:0000256" key="7">
    <source>
        <dbReference type="ARBA" id="ARBA00023136"/>
    </source>
</evidence>
<dbReference type="STRING" id="767519.SAMN05216559_2236"/>
<name>A0A1I6L811_9EURY</name>
<sequence length="534" mass="57120">MSYRLFTRSTDRFDRPQIPLDRRDRPWLGGALLVGLVVAGLYLALNEYPAYGAGLYTLTADEIRAAGYGLPETIPHYTAEGVPFAYPPLAFYALAVLRDLGAGAFAAARFVPPLVVVLALVPAYLLGRDLLDGRLRGAAAAVLVTVNPQVLEWHISAGGLVRAPAFLLALSGAYAALRIFRDRDREWVAVGLPLFALVLLTHPTYALFVVVTYLVFWAGYDRSLSGLLDGAVVGVGGLVLTAPWWLTVASRFGFDVFTSAAGTHGGVGGGLFAVLSGVSVWSLLVLAAGAVAVLGGWRVIGVWLLAAEFLFAQPRFAYTVGAFAFVGAAVVLVDRSRSWWPAVGEHRRKLAMAALVVVATAGVGTVGYEFDERTGDTTPAFVDDADVQAMEWAGTETSPEATFVVLGDAAEWFPVVADRTILLGPWGMEWREPATYERHLGAYVNASTCQSAGCVERWTPSLEQEPDYLYVPKGHYTVRGFDQANFGTLDRSLANRDRYEPVFENEGVVVFRVRDVGDGGSGAGGSGATGNGDG</sequence>
<protein>
    <submittedName>
        <fullName evidence="10">Dolichyl-phosphate-mannose-protein mannosyltransferase</fullName>
    </submittedName>
</protein>
<organism evidence="10 11">
    <name type="scientific">Halomicrobium zhouii</name>
    <dbReference type="NCBI Taxonomy" id="767519"/>
    <lineage>
        <taxon>Archaea</taxon>
        <taxon>Methanobacteriati</taxon>
        <taxon>Methanobacteriota</taxon>
        <taxon>Stenosarchaea group</taxon>
        <taxon>Halobacteria</taxon>
        <taxon>Halobacteriales</taxon>
        <taxon>Haloarculaceae</taxon>
        <taxon>Halomicrobium</taxon>
    </lineage>
</organism>
<feature type="domain" description="Glycosyltransferase RgtA/B/C/D-like" evidence="9">
    <location>
        <begin position="87"/>
        <end position="245"/>
    </location>
</feature>
<evidence type="ECO:0000256" key="3">
    <source>
        <dbReference type="ARBA" id="ARBA00022676"/>
    </source>
</evidence>
<feature type="transmembrane region" description="Helical" evidence="8">
    <location>
        <begin position="230"/>
        <end position="249"/>
    </location>
</feature>
<dbReference type="InterPro" id="IPR038731">
    <property type="entry name" value="RgtA/B/C-like"/>
</dbReference>
<evidence type="ECO:0000256" key="4">
    <source>
        <dbReference type="ARBA" id="ARBA00022679"/>
    </source>
</evidence>
<dbReference type="OrthoDB" id="242465at2157"/>
<dbReference type="Proteomes" id="UP000199062">
    <property type="component" value="Unassembled WGS sequence"/>
</dbReference>
<dbReference type="PANTHER" id="PTHR33908:SF11">
    <property type="entry name" value="MEMBRANE PROTEIN"/>
    <property type="match status" value="1"/>
</dbReference>
<dbReference type="AlphaFoldDB" id="A0A1I6L811"/>
<proteinExistence type="predicted"/>
<evidence type="ECO:0000256" key="8">
    <source>
        <dbReference type="SAM" id="Phobius"/>
    </source>
</evidence>
<feature type="transmembrane region" description="Helical" evidence="8">
    <location>
        <begin position="104"/>
        <end position="126"/>
    </location>
</feature>
<gene>
    <name evidence="10" type="ORF">SAMN05216559_2236</name>
</gene>
<dbReference type="GO" id="GO:0008610">
    <property type="term" value="P:lipid biosynthetic process"/>
    <property type="evidence" value="ECO:0007669"/>
    <property type="project" value="UniProtKB-ARBA"/>
</dbReference>
<evidence type="ECO:0000313" key="10">
    <source>
        <dbReference type="EMBL" id="SFR99625.1"/>
    </source>
</evidence>
<feature type="transmembrane region" description="Helical" evidence="8">
    <location>
        <begin position="161"/>
        <end position="180"/>
    </location>
</feature>
<feature type="transmembrane region" description="Helical" evidence="8">
    <location>
        <begin position="316"/>
        <end position="334"/>
    </location>
</feature>
<keyword evidence="3 10" id="KW-0328">Glycosyltransferase</keyword>
<keyword evidence="2" id="KW-1003">Cell membrane</keyword>
<feature type="transmembrane region" description="Helical" evidence="8">
    <location>
        <begin position="27"/>
        <end position="45"/>
    </location>
</feature>
<keyword evidence="4 10" id="KW-0808">Transferase</keyword>
<dbReference type="EMBL" id="FOZK01000002">
    <property type="protein sequence ID" value="SFR99625.1"/>
    <property type="molecule type" value="Genomic_DNA"/>
</dbReference>
<evidence type="ECO:0000259" key="9">
    <source>
        <dbReference type="Pfam" id="PF13231"/>
    </source>
</evidence>
<dbReference type="GO" id="GO:0005886">
    <property type="term" value="C:plasma membrane"/>
    <property type="evidence" value="ECO:0007669"/>
    <property type="project" value="UniProtKB-SubCell"/>
</dbReference>
<dbReference type="InterPro" id="IPR050297">
    <property type="entry name" value="LipidA_mod_glycosyltrf_83"/>
</dbReference>
<keyword evidence="5 8" id="KW-0812">Transmembrane</keyword>
<dbReference type="Pfam" id="PF13231">
    <property type="entry name" value="PMT_2"/>
    <property type="match status" value="1"/>
</dbReference>
<keyword evidence="6 8" id="KW-1133">Transmembrane helix</keyword>
<feature type="transmembrane region" description="Helical" evidence="8">
    <location>
        <begin position="192"/>
        <end position="218"/>
    </location>
</feature>